<evidence type="ECO:0000313" key="2">
    <source>
        <dbReference type="EMBL" id="KCW69521.1"/>
    </source>
</evidence>
<evidence type="ECO:0000256" key="1">
    <source>
        <dbReference type="SAM" id="MobiDB-lite"/>
    </source>
</evidence>
<feature type="compositionally biased region" description="Polar residues" evidence="1">
    <location>
        <begin position="32"/>
        <end position="41"/>
    </location>
</feature>
<sequence>MTKGKKQLLSKAPWRVEDDDQSDKFKDAKLRVTSQPGQTPTMHVPRKKSRPGDADEEDESALDPELRYSFQRNFMVRFSPVVLDYPLEIHRSRWGVCMVRV</sequence>
<dbReference type="PANTHER" id="PTHR37191">
    <property type="entry name" value="ZINC FINGER/BTB DOMAIN PROTEIN"/>
    <property type="match status" value="1"/>
</dbReference>
<accession>A0A059BUC2</accession>
<protein>
    <submittedName>
        <fullName evidence="2">Uncharacterized protein</fullName>
    </submittedName>
</protein>
<dbReference type="EMBL" id="KK198758">
    <property type="protein sequence ID" value="KCW69521.1"/>
    <property type="molecule type" value="Genomic_DNA"/>
</dbReference>
<reference evidence="2" key="1">
    <citation type="submission" date="2013-07" db="EMBL/GenBank/DDBJ databases">
        <title>The genome of Eucalyptus grandis.</title>
        <authorList>
            <person name="Schmutz J."/>
            <person name="Hayes R."/>
            <person name="Myburg A."/>
            <person name="Tuskan G."/>
            <person name="Grattapaglia D."/>
            <person name="Rokhsar D.S."/>
        </authorList>
    </citation>
    <scope>NUCLEOTIDE SEQUENCE</scope>
    <source>
        <tissue evidence="2">Leaf extractions</tissue>
    </source>
</reference>
<feature type="region of interest" description="Disordered" evidence="1">
    <location>
        <begin position="1"/>
        <end position="62"/>
    </location>
</feature>
<proteinExistence type="predicted"/>
<dbReference type="PANTHER" id="PTHR37191:SF1">
    <property type="entry name" value="OS08G0112600 PROTEIN"/>
    <property type="match status" value="1"/>
</dbReference>
<name>A0A059BUC2_EUCGR</name>
<dbReference type="AlphaFoldDB" id="A0A059BUC2"/>
<organism evidence="2">
    <name type="scientific">Eucalyptus grandis</name>
    <name type="common">Flooded gum</name>
    <dbReference type="NCBI Taxonomy" id="71139"/>
    <lineage>
        <taxon>Eukaryota</taxon>
        <taxon>Viridiplantae</taxon>
        <taxon>Streptophyta</taxon>
        <taxon>Embryophyta</taxon>
        <taxon>Tracheophyta</taxon>
        <taxon>Spermatophyta</taxon>
        <taxon>Magnoliopsida</taxon>
        <taxon>eudicotyledons</taxon>
        <taxon>Gunneridae</taxon>
        <taxon>Pentapetalae</taxon>
        <taxon>rosids</taxon>
        <taxon>malvids</taxon>
        <taxon>Myrtales</taxon>
        <taxon>Myrtaceae</taxon>
        <taxon>Myrtoideae</taxon>
        <taxon>Eucalypteae</taxon>
        <taxon>Eucalyptus</taxon>
    </lineage>
</organism>
<dbReference type="Gramene" id="KCW69521">
    <property type="protein sequence ID" value="KCW69521"/>
    <property type="gene ID" value="EUGRSUZ_F02960"/>
</dbReference>
<gene>
    <name evidence="2" type="ORF">EUGRSUZ_F02960</name>
</gene>